<dbReference type="InterPro" id="IPR002909">
    <property type="entry name" value="IPT_dom"/>
</dbReference>
<dbReference type="InterPro" id="IPR013783">
    <property type="entry name" value="Ig-like_fold"/>
</dbReference>
<dbReference type="InterPro" id="IPR014756">
    <property type="entry name" value="Ig_E-set"/>
</dbReference>
<keyword evidence="5" id="KW-1185">Reference proteome</keyword>
<evidence type="ECO:0000256" key="1">
    <source>
        <dbReference type="ARBA" id="ARBA00022729"/>
    </source>
</evidence>
<dbReference type="Gene3D" id="2.60.40.10">
    <property type="entry name" value="Immunoglobulins"/>
    <property type="match status" value="1"/>
</dbReference>
<dbReference type="InterPro" id="IPR052014">
    <property type="entry name" value="Dictyostelium_Tiger"/>
</dbReference>
<dbReference type="AlphaFoldDB" id="A0A152A1U8"/>
<dbReference type="SUPFAM" id="SSF81296">
    <property type="entry name" value="E set domains"/>
    <property type="match status" value="1"/>
</dbReference>
<comment type="caution">
    <text evidence="4">The sequence shown here is derived from an EMBL/GenBank/DDBJ whole genome shotgun (WGS) entry which is preliminary data.</text>
</comment>
<keyword evidence="2" id="KW-0325">Glycoprotein</keyword>
<organism evidence="4 5">
    <name type="scientific">Tieghemostelium lacteum</name>
    <name type="common">Slime mold</name>
    <name type="synonym">Dictyostelium lacteum</name>
    <dbReference type="NCBI Taxonomy" id="361077"/>
    <lineage>
        <taxon>Eukaryota</taxon>
        <taxon>Amoebozoa</taxon>
        <taxon>Evosea</taxon>
        <taxon>Eumycetozoa</taxon>
        <taxon>Dictyostelia</taxon>
        <taxon>Dictyosteliales</taxon>
        <taxon>Raperosteliaceae</taxon>
        <taxon>Tieghemostelium</taxon>
    </lineage>
</organism>
<dbReference type="Proteomes" id="UP000076078">
    <property type="component" value="Unassembled WGS sequence"/>
</dbReference>
<gene>
    <name evidence="4" type="ORF">DLAC_03374</name>
</gene>
<reference evidence="4 5" key="1">
    <citation type="submission" date="2015-12" db="EMBL/GenBank/DDBJ databases">
        <title>Dictyostelia acquired genes for synthesis and detection of signals that induce cell-type specialization by lateral gene transfer from prokaryotes.</title>
        <authorList>
            <person name="Gloeckner G."/>
            <person name="Schaap P."/>
        </authorList>
    </citation>
    <scope>NUCLEOTIDE SEQUENCE [LARGE SCALE GENOMIC DNA]</scope>
    <source>
        <strain evidence="4 5">TK</strain>
    </source>
</reference>
<dbReference type="EMBL" id="LODT01000016">
    <property type="protein sequence ID" value="KYR00218.1"/>
    <property type="molecule type" value="Genomic_DNA"/>
</dbReference>
<protein>
    <recommendedName>
        <fullName evidence="3">IPT/TIG domain-containing protein</fullName>
    </recommendedName>
</protein>
<evidence type="ECO:0000259" key="3">
    <source>
        <dbReference type="Pfam" id="PF01833"/>
    </source>
</evidence>
<feature type="domain" description="IPT/TIG" evidence="3">
    <location>
        <begin position="55"/>
        <end position="146"/>
    </location>
</feature>
<dbReference type="InParanoid" id="A0A152A1U8"/>
<evidence type="ECO:0000256" key="2">
    <source>
        <dbReference type="ARBA" id="ARBA00023180"/>
    </source>
</evidence>
<dbReference type="CDD" id="cd00102">
    <property type="entry name" value="IPT"/>
    <property type="match status" value="1"/>
</dbReference>
<evidence type="ECO:0000313" key="4">
    <source>
        <dbReference type="EMBL" id="KYR00218.1"/>
    </source>
</evidence>
<dbReference type="Pfam" id="PF01833">
    <property type="entry name" value="TIG"/>
    <property type="match status" value="1"/>
</dbReference>
<proteinExistence type="predicted"/>
<dbReference type="PANTHER" id="PTHR31341">
    <property type="entry name" value="IPT/TIG DOMAIN-CONTAINING PROTEIN-RELATED-RELATED"/>
    <property type="match status" value="1"/>
</dbReference>
<evidence type="ECO:0000313" key="5">
    <source>
        <dbReference type="Proteomes" id="UP000076078"/>
    </source>
</evidence>
<name>A0A152A1U8_TIELA</name>
<keyword evidence="1" id="KW-0732">Signal</keyword>
<sequence>MNSTIQDQSSFFENNNNIIIFNTSQINDNFTNQFQFEISIANISNSNYFIFQNRPTIESINTIPYKGGEVTISGKRLNSKRFDNSSSEIEIKIGDYICSSPSNINNDDNTSIKCYLPSSSNDNDENLEISIKIDSIENYPSPIKFTFNNPSISRYQHEYTNIDSNNNNDDRLIIFGDNFDNSKGIIDKSSFTFNGITIQLNNTLFTNNNNNNKTTLIIPLFQLFNNNNINNNNIDLSKLKNGDLTIHTPTNKISNSISIKLKPIIQQIKGSINKNGGIITIIGKYFNLKRFNNDNTQFNIINQHNIPICNDYKQQIEDNNTIRICNHSPTKSIINNLFIIIDDQQSININNNIIEFQKPIIQSIQSQQDSSISILNIYGYNFGIETSLIQIQIGDIILQNDEFSINEISFENIQLSTSFEFEIHHYPSPLL</sequence>
<accession>A0A152A1U8</accession>
<dbReference type="FunCoup" id="A0A152A1U8">
    <property type="interactions" value="57"/>
</dbReference>